<evidence type="ECO:0000256" key="1">
    <source>
        <dbReference type="ARBA" id="ARBA00022679"/>
    </source>
</evidence>
<evidence type="ECO:0000256" key="2">
    <source>
        <dbReference type="ARBA" id="ARBA00023315"/>
    </source>
</evidence>
<sequence length="143" mass="16119">MTIVEFAHGSPGYLELVRLRDLHLRQPIGLRLRDEDCVGEEGHRHFALMEDDLILGGLIANPLGSGSAKLRQMWIDPNQRGQGLGQELLEEVEQRLASEGVRHFVLHSRENAAGFYRNSGYHAVGGIFTEVGRPHLKMEKRLE</sequence>
<proteinExistence type="predicted"/>
<keyword evidence="5" id="KW-1185">Reference proteome</keyword>
<dbReference type="InterPro" id="IPR000182">
    <property type="entry name" value="GNAT_dom"/>
</dbReference>
<dbReference type="SUPFAM" id="SSF55729">
    <property type="entry name" value="Acyl-CoA N-acyltransferases (Nat)"/>
    <property type="match status" value="1"/>
</dbReference>
<keyword evidence="1" id="KW-0808">Transferase</keyword>
<dbReference type="PANTHER" id="PTHR43877:SF2">
    <property type="entry name" value="AMINOALKYLPHOSPHONATE N-ACETYLTRANSFERASE-RELATED"/>
    <property type="match status" value="1"/>
</dbReference>
<dbReference type="EMBL" id="JAPDDT010000001">
    <property type="protein sequence ID" value="MCW1921178.1"/>
    <property type="molecule type" value="Genomic_DNA"/>
</dbReference>
<protein>
    <submittedName>
        <fullName evidence="4">GNAT family N-acetyltransferase</fullName>
    </submittedName>
</protein>
<dbReference type="PANTHER" id="PTHR43877">
    <property type="entry name" value="AMINOALKYLPHOSPHONATE N-ACETYLTRANSFERASE-RELATED-RELATED"/>
    <property type="match status" value="1"/>
</dbReference>
<dbReference type="RefSeq" id="WP_264485287.1">
    <property type="nucleotide sequence ID" value="NZ_JAPDDT010000001.1"/>
</dbReference>
<comment type="caution">
    <text evidence="4">The sequence shown here is derived from an EMBL/GenBank/DDBJ whole genome shotgun (WGS) entry which is preliminary data.</text>
</comment>
<reference evidence="4 5" key="1">
    <citation type="submission" date="2022-10" db="EMBL/GenBank/DDBJ databases">
        <title>Luteolibacter arcticus strain CCTCC AB 2014275, whole genome shotgun sequencing project.</title>
        <authorList>
            <person name="Zhao G."/>
            <person name="Shen L."/>
        </authorList>
    </citation>
    <scope>NUCLEOTIDE SEQUENCE [LARGE SCALE GENOMIC DNA]</scope>
    <source>
        <strain evidence="4 5">CCTCC AB 2014275</strain>
    </source>
</reference>
<organism evidence="4 5">
    <name type="scientific">Luteolibacter arcticus</name>
    <dbReference type="NCBI Taxonomy" id="1581411"/>
    <lineage>
        <taxon>Bacteria</taxon>
        <taxon>Pseudomonadati</taxon>
        <taxon>Verrucomicrobiota</taxon>
        <taxon>Verrucomicrobiia</taxon>
        <taxon>Verrucomicrobiales</taxon>
        <taxon>Verrucomicrobiaceae</taxon>
        <taxon>Luteolibacter</taxon>
    </lineage>
</organism>
<evidence type="ECO:0000313" key="5">
    <source>
        <dbReference type="Proteomes" id="UP001320876"/>
    </source>
</evidence>
<evidence type="ECO:0000313" key="4">
    <source>
        <dbReference type="EMBL" id="MCW1921178.1"/>
    </source>
</evidence>
<dbReference type="PROSITE" id="PS51186">
    <property type="entry name" value="GNAT"/>
    <property type="match status" value="1"/>
</dbReference>
<evidence type="ECO:0000259" key="3">
    <source>
        <dbReference type="PROSITE" id="PS51186"/>
    </source>
</evidence>
<dbReference type="InterPro" id="IPR050832">
    <property type="entry name" value="Bact_Acetyltransf"/>
</dbReference>
<feature type="domain" description="N-acetyltransferase" evidence="3">
    <location>
        <begin position="1"/>
        <end position="143"/>
    </location>
</feature>
<dbReference type="InterPro" id="IPR016181">
    <property type="entry name" value="Acyl_CoA_acyltransferase"/>
</dbReference>
<gene>
    <name evidence="4" type="ORF">OKA05_01355</name>
</gene>
<accession>A0ABT3GCP1</accession>
<dbReference type="Proteomes" id="UP001320876">
    <property type="component" value="Unassembled WGS sequence"/>
</dbReference>
<dbReference type="Pfam" id="PF13673">
    <property type="entry name" value="Acetyltransf_10"/>
    <property type="match status" value="1"/>
</dbReference>
<dbReference type="CDD" id="cd04301">
    <property type="entry name" value="NAT_SF"/>
    <property type="match status" value="1"/>
</dbReference>
<keyword evidence="2" id="KW-0012">Acyltransferase</keyword>
<name>A0ABT3GCP1_9BACT</name>
<dbReference type="Gene3D" id="3.40.630.30">
    <property type="match status" value="1"/>
</dbReference>